<accession>A0A6J4QDZ7</accession>
<evidence type="ECO:0000313" key="2">
    <source>
        <dbReference type="EMBL" id="CAA9441393.1"/>
    </source>
</evidence>
<dbReference type="AlphaFoldDB" id="A0A6J4QDZ7"/>
<keyword evidence="1" id="KW-0472">Membrane</keyword>
<gene>
    <name evidence="2" type="ORF">AVDCRST_MAG64-4203</name>
</gene>
<name>A0A6J4QDZ7_9BACT</name>
<organism evidence="2">
    <name type="scientific">uncultured Phycisphaerae bacterium</name>
    <dbReference type="NCBI Taxonomy" id="904963"/>
    <lineage>
        <taxon>Bacteria</taxon>
        <taxon>Pseudomonadati</taxon>
        <taxon>Planctomycetota</taxon>
        <taxon>Phycisphaerae</taxon>
        <taxon>environmental samples</taxon>
    </lineage>
</organism>
<protein>
    <submittedName>
        <fullName evidence="2">Uncharacterized protein</fullName>
    </submittedName>
</protein>
<sequence>MDGEYGISLRARPTAGMPATLAVAGALFCLFVAIGTLGGGRRRKP</sequence>
<proteinExistence type="predicted"/>
<evidence type="ECO:0000256" key="1">
    <source>
        <dbReference type="SAM" id="Phobius"/>
    </source>
</evidence>
<keyword evidence="1" id="KW-0812">Transmembrane</keyword>
<keyword evidence="1" id="KW-1133">Transmembrane helix</keyword>
<dbReference type="EMBL" id="CADCUQ010000974">
    <property type="protein sequence ID" value="CAA9441393.1"/>
    <property type="molecule type" value="Genomic_DNA"/>
</dbReference>
<feature type="transmembrane region" description="Helical" evidence="1">
    <location>
        <begin position="20"/>
        <end position="40"/>
    </location>
</feature>
<reference evidence="2" key="1">
    <citation type="submission" date="2020-02" db="EMBL/GenBank/DDBJ databases">
        <authorList>
            <person name="Meier V. D."/>
        </authorList>
    </citation>
    <scope>NUCLEOTIDE SEQUENCE</scope>
    <source>
        <strain evidence="2">AVDCRST_MAG64</strain>
    </source>
</reference>